<proteinExistence type="predicted"/>
<dbReference type="Gene3D" id="3.40.50.720">
    <property type="entry name" value="NAD(P)-binding Rossmann-like Domain"/>
    <property type="match status" value="1"/>
</dbReference>
<dbReference type="SUPFAM" id="SSF51735">
    <property type="entry name" value="NAD(P)-binding Rossmann-fold domains"/>
    <property type="match status" value="1"/>
</dbReference>
<organism evidence="2 3">
    <name type="scientific">Hirsutella rhossiliensis</name>
    <dbReference type="NCBI Taxonomy" id="111463"/>
    <lineage>
        <taxon>Eukaryota</taxon>
        <taxon>Fungi</taxon>
        <taxon>Dikarya</taxon>
        <taxon>Ascomycota</taxon>
        <taxon>Pezizomycotina</taxon>
        <taxon>Sordariomycetes</taxon>
        <taxon>Hypocreomycetidae</taxon>
        <taxon>Hypocreales</taxon>
        <taxon>Ophiocordycipitaceae</taxon>
        <taxon>Hirsutella</taxon>
    </lineage>
</organism>
<dbReference type="AlphaFoldDB" id="A0A9P8N3V6"/>
<gene>
    <name evidence="2" type="ORF">HRG_00525</name>
</gene>
<protein>
    <submittedName>
        <fullName evidence="2">Short chain dehydrogenase domain-containing protein</fullName>
    </submittedName>
</protein>
<dbReference type="GeneID" id="68349654"/>
<dbReference type="GO" id="GO:0016491">
    <property type="term" value="F:oxidoreductase activity"/>
    <property type="evidence" value="ECO:0007669"/>
    <property type="project" value="UniProtKB-KW"/>
</dbReference>
<name>A0A9P8N3V6_9HYPO</name>
<keyword evidence="1" id="KW-0560">Oxidoreductase</keyword>
<sequence length="332" mass="36901">MLHFWHEQITFKPVEVRDVSLQGKTAIVTGANTGVGFQTCRQLLDLGLSKLVLGVRNEQKGRDAAAKLSLGRDLAKDAIEVWLLDHSSYESVIAFAERTRSLERLDLMNLNVGFAPTKRVFNENTGHDEVIQVNYLSNALLAILLLPVAKEKRANQSQPSRITLTSSEVSGWTKFKERTTPGPLLATLDKKEGEVSMADRMFVSKLLGQFFLAKLAAEVAPSVAIINGASPGACHDTEFNRDFDKTFLGAIYKTFLKRAANSSAIGARMMTDAIVHHGEETHGQFLSFQKIVPMSPFLYTEEGKKISEQLWKETMAELSFARVEDILKTLKE</sequence>
<dbReference type="EMBL" id="JAIZPD010000001">
    <property type="protein sequence ID" value="KAH0967883.1"/>
    <property type="molecule type" value="Genomic_DNA"/>
</dbReference>
<evidence type="ECO:0000256" key="1">
    <source>
        <dbReference type="ARBA" id="ARBA00023002"/>
    </source>
</evidence>
<dbReference type="OrthoDB" id="542013at2759"/>
<evidence type="ECO:0000313" key="2">
    <source>
        <dbReference type="EMBL" id="KAH0967883.1"/>
    </source>
</evidence>
<dbReference type="Pfam" id="PF00106">
    <property type="entry name" value="adh_short"/>
    <property type="match status" value="1"/>
</dbReference>
<dbReference type="PANTHER" id="PTHR43157:SF31">
    <property type="entry name" value="PHOSPHATIDYLINOSITOL-GLYCAN BIOSYNTHESIS CLASS F PROTEIN"/>
    <property type="match status" value="1"/>
</dbReference>
<dbReference type="InterPro" id="IPR036291">
    <property type="entry name" value="NAD(P)-bd_dom_sf"/>
</dbReference>
<reference evidence="2" key="1">
    <citation type="submission" date="2021-09" db="EMBL/GenBank/DDBJ databases">
        <title>A high-quality genome of the endoparasitic fungus Hirsutella rhossiliensis with a comparison of Hirsutella genomes reveals transposable elements contributing to genome size variation.</title>
        <authorList>
            <person name="Lin R."/>
            <person name="Jiao Y."/>
            <person name="Sun X."/>
            <person name="Ling J."/>
            <person name="Xie B."/>
            <person name="Cheng X."/>
        </authorList>
    </citation>
    <scope>NUCLEOTIDE SEQUENCE</scope>
    <source>
        <strain evidence="2">HR02</strain>
    </source>
</reference>
<dbReference type="RefSeq" id="XP_044725396.1">
    <property type="nucleotide sequence ID" value="XM_044858996.1"/>
</dbReference>
<comment type="caution">
    <text evidence="2">The sequence shown here is derived from an EMBL/GenBank/DDBJ whole genome shotgun (WGS) entry which is preliminary data.</text>
</comment>
<accession>A0A9P8N3V6</accession>
<dbReference type="InterPro" id="IPR002347">
    <property type="entry name" value="SDR_fam"/>
</dbReference>
<dbReference type="Proteomes" id="UP000824596">
    <property type="component" value="Unassembled WGS sequence"/>
</dbReference>
<evidence type="ECO:0000313" key="3">
    <source>
        <dbReference type="Proteomes" id="UP000824596"/>
    </source>
</evidence>
<dbReference type="PANTHER" id="PTHR43157">
    <property type="entry name" value="PHOSPHATIDYLINOSITOL-GLYCAN BIOSYNTHESIS CLASS F PROTEIN-RELATED"/>
    <property type="match status" value="1"/>
</dbReference>
<keyword evidence="3" id="KW-1185">Reference proteome</keyword>